<dbReference type="RefSeq" id="WP_001647356.1">
    <property type="nucleotide sequence ID" value="NZ_QWDP01000002.1"/>
</dbReference>
<evidence type="ECO:0000256" key="6">
    <source>
        <dbReference type="ARBA" id="ARBA00022833"/>
    </source>
</evidence>
<evidence type="ECO:0000256" key="4">
    <source>
        <dbReference type="ARBA" id="ARBA00022741"/>
    </source>
</evidence>
<sequence>MNIYVEYDHTKLPLADEKTVSVQIYSRDAVVIKNGIKPRDDIATIGKPIFDAIKRLGVSISDEVMDFLTISLAVTAADTFIIRDNCFDGWTRNINLFVSLNNPAIWKKNKPLLEKALQFLSGDVWNFNFKGDGPKPPQPFKAVNGRKLINLEGLDCVSLFSGGLDSAIGVIDFLSSGRKPLLISHSYKGDKTKQDQIAHKIREKGTFSRLRSSANPIGRGMTRDITMRTRSLNFLAFALVGAYAVKQINNHKDLSIFVPENGFISLNAPLTHRRVGSLSTRTTHPYFIEMIQKLFNNLGFGVRLINPYQFMTKGQMVSNCKDAKMLSEIVDLTVSCSHWKRKNQQCGYCVPCMIRRAALMKGTLKESISYHHASYPTLRDFVKNKQDGRDDVIAVSVALDKSKKINLKSWVLKSGKLKFEDLDKYEQVFSDGLLEVEDFLKKEKVI</sequence>
<keyword evidence="3" id="KW-0479">Metal-binding</keyword>
<keyword evidence="4" id="KW-0547">Nucleotide-binding</keyword>
<keyword evidence="2" id="KW-0436">Ligase</keyword>
<keyword evidence="11" id="KW-0238">DNA-binding</keyword>
<evidence type="ECO:0000256" key="5">
    <source>
        <dbReference type="ARBA" id="ARBA00022785"/>
    </source>
</evidence>
<dbReference type="GO" id="GO:0016874">
    <property type="term" value="F:ligase activity"/>
    <property type="evidence" value="ECO:0007669"/>
    <property type="project" value="UniProtKB-KW"/>
</dbReference>
<protein>
    <recommendedName>
        <fullName evidence="9">7-cyano-7-deazaguanine synthase</fullName>
        <ecNumber evidence="9">6.3.4.20</ecNumber>
    </recommendedName>
</protein>
<dbReference type="InterPro" id="IPR014729">
    <property type="entry name" value="Rossmann-like_a/b/a_fold"/>
</dbReference>
<dbReference type="GO" id="GO:0008616">
    <property type="term" value="P:tRNA queuosine(34) biosynthetic process"/>
    <property type="evidence" value="ECO:0007669"/>
    <property type="project" value="UniProtKB-KW"/>
</dbReference>
<dbReference type="SUPFAM" id="SSF52402">
    <property type="entry name" value="Adenine nucleotide alpha hydrolases-like"/>
    <property type="match status" value="1"/>
</dbReference>
<dbReference type="PANTHER" id="PTHR42914">
    <property type="entry name" value="7-CYANO-7-DEAZAGUANINE SYNTHASE"/>
    <property type="match status" value="1"/>
</dbReference>
<dbReference type="InterPro" id="IPR049676">
    <property type="entry name" value="QatC"/>
</dbReference>
<gene>
    <name evidence="11" type="ORF">A7T00_17045</name>
</gene>
<keyword evidence="5" id="KW-0671">Queuosine biosynthesis</keyword>
<evidence type="ECO:0000256" key="2">
    <source>
        <dbReference type="ARBA" id="ARBA00022598"/>
    </source>
</evidence>
<dbReference type="EMBL" id="MLZC01000008">
    <property type="protein sequence ID" value="OHG64551.1"/>
    <property type="molecule type" value="Genomic_DNA"/>
</dbReference>
<dbReference type="EC" id="6.3.4.20" evidence="9"/>
<evidence type="ECO:0000313" key="11">
    <source>
        <dbReference type="EMBL" id="OHG64551.1"/>
    </source>
</evidence>
<comment type="similarity">
    <text evidence="8">Belongs to the QueC family.</text>
</comment>
<dbReference type="NCBIfam" id="NF041925">
    <property type="entry name" value="QatC"/>
    <property type="match status" value="1"/>
</dbReference>
<dbReference type="AlphaFoldDB" id="A0A1S0ZEX2"/>
<keyword evidence="7" id="KW-0067">ATP-binding</keyword>
<evidence type="ECO:0000256" key="10">
    <source>
        <dbReference type="ARBA" id="ARBA00047890"/>
    </source>
</evidence>
<organism evidence="11">
    <name type="scientific">Salmonella enterica subsp. enterica serovar Saintpaul</name>
    <dbReference type="NCBI Taxonomy" id="90105"/>
    <lineage>
        <taxon>Bacteria</taxon>
        <taxon>Pseudomonadati</taxon>
        <taxon>Pseudomonadota</taxon>
        <taxon>Gammaproteobacteria</taxon>
        <taxon>Enterobacterales</taxon>
        <taxon>Enterobacteriaceae</taxon>
        <taxon>Salmonella</taxon>
    </lineage>
</organism>
<evidence type="ECO:0000256" key="9">
    <source>
        <dbReference type="ARBA" id="ARBA00039149"/>
    </source>
</evidence>
<evidence type="ECO:0000256" key="3">
    <source>
        <dbReference type="ARBA" id="ARBA00022723"/>
    </source>
</evidence>
<dbReference type="Gene3D" id="3.40.50.620">
    <property type="entry name" value="HUPs"/>
    <property type="match status" value="1"/>
</dbReference>
<comment type="caution">
    <text evidence="11">The sequence shown here is derived from an EMBL/GenBank/DDBJ whole genome shotgun (WGS) entry which is preliminary data.</text>
</comment>
<evidence type="ECO:0000256" key="1">
    <source>
        <dbReference type="ARBA" id="ARBA00005061"/>
    </source>
</evidence>
<name>A0A1S0ZEX2_SALET</name>
<dbReference type="InterPro" id="IPR018317">
    <property type="entry name" value="QueC"/>
</dbReference>
<comment type="pathway">
    <text evidence="1">Purine metabolism; 7-cyano-7-deazaguanine biosynthesis.</text>
</comment>
<dbReference type="PANTHER" id="PTHR42914:SF1">
    <property type="entry name" value="7-CYANO-7-DEAZAGUANINE SYNTHASE"/>
    <property type="match status" value="1"/>
</dbReference>
<dbReference type="GO" id="GO:0005524">
    <property type="term" value="F:ATP binding"/>
    <property type="evidence" value="ECO:0007669"/>
    <property type="project" value="UniProtKB-KW"/>
</dbReference>
<keyword evidence="6" id="KW-0862">Zinc</keyword>
<proteinExistence type="inferred from homology"/>
<reference evidence="11" key="1">
    <citation type="submission" date="2016-09" db="EMBL/GenBank/DDBJ databases">
        <title>Whole genome sequencing of Salmonella enterica.</title>
        <authorList>
            <person name="Bell R."/>
        </authorList>
    </citation>
    <scope>NUCLEOTIDE SEQUENCE [LARGE SCALE GENOMIC DNA]</scope>
    <source>
        <strain evidence="11">CFSAN044978</strain>
    </source>
</reference>
<dbReference type="GO" id="GO:0046872">
    <property type="term" value="F:metal ion binding"/>
    <property type="evidence" value="ECO:0007669"/>
    <property type="project" value="UniProtKB-KW"/>
</dbReference>
<evidence type="ECO:0000256" key="8">
    <source>
        <dbReference type="ARBA" id="ARBA00037993"/>
    </source>
</evidence>
<comment type="catalytic activity">
    <reaction evidence="10">
        <text>7-carboxy-7-carbaguanine + NH4(+) + 2 ATP = 7-cyano-7-carbaguanine + 2 AMP + 2 diphosphate + 2 H(+)</text>
        <dbReference type="Rhea" id="RHEA:27982"/>
        <dbReference type="ChEBI" id="CHEBI:15378"/>
        <dbReference type="ChEBI" id="CHEBI:28938"/>
        <dbReference type="ChEBI" id="CHEBI:30616"/>
        <dbReference type="ChEBI" id="CHEBI:33019"/>
        <dbReference type="ChEBI" id="CHEBI:45075"/>
        <dbReference type="ChEBI" id="CHEBI:61036"/>
        <dbReference type="ChEBI" id="CHEBI:456215"/>
        <dbReference type="EC" id="6.3.4.20"/>
    </reaction>
</comment>
<evidence type="ECO:0000256" key="7">
    <source>
        <dbReference type="ARBA" id="ARBA00022840"/>
    </source>
</evidence>
<dbReference type="Pfam" id="PF06508">
    <property type="entry name" value="QueC"/>
    <property type="match status" value="1"/>
</dbReference>
<accession>A0A1S0ZEX2</accession>
<dbReference type="GO" id="GO:0003677">
    <property type="term" value="F:DNA binding"/>
    <property type="evidence" value="ECO:0007669"/>
    <property type="project" value="UniProtKB-KW"/>
</dbReference>